<proteinExistence type="predicted"/>
<evidence type="ECO:0000256" key="4">
    <source>
        <dbReference type="ARBA" id="ARBA00022833"/>
    </source>
</evidence>
<dbReference type="EC" id="3.4.24.-" evidence="8"/>
<dbReference type="PROSITE" id="PS00022">
    <property type="entry name" value="EGF_1"/>
    <property type="match status" value="1"/>
</dbReference>
<evidence type="ECO:0000259" key="9">
    <source>
        <dbReference type="PROSITE" id="PS51864"/>
    </source>
</evidence>
<dbReference type="PANTHER" id="PTHR10127">
    <property type="entry name" value="DISCOIDIN, CUB, EGF, LAMININ , AND ZINC METALLOPROTEASE DOMAIN CONTAINING"/>
    <property type="match status" value="1"/>
</dbReference>
<dbReference type="Proteomes" id="UP000038045">
    <property type="component" value="Unplaced"/>
</dbReference>
<dbReference type="SMART" id="SM00235">
    <property type="entry name" value="ZnMc"/>
    <property type="match status" value="1"/>
</dbReference>
<keyword evidence="8" id="KW-0732">Signal</keyword>
<dbReference type="InterPro" id="IPR024079">
    <property type="entry name" value="MetalloPept_cat_dom_sf"/>
</dbReference>
<dbReference type="GO" id="GO:0004222">
    <property type="term" value="F:metalloendopeptidase activity"/>
    <property type="evidence" value="ECO:0007669"/>
    <property type="project" value="UniProtKB-UniRule"/>
</dbReference>
<protein>
    <recommendedName>
        <fullName evidence="8">Metalloendopeptidase</fullName>
        <ecNumber evidence="8">3.4.24.-</ecNumber>
    </recommendedName>
</protein>
<evidence type="ECO:0000256" key="2">
    <source>
        <dbReference type="ARBA" id="ARBA00022723"/>
    </source>
</evidence>
<keyword evidence="3 8" id="KW-0378">Hydrolase</keyword>
<comment type="caution">
    <text evidence="7">Lacks conserved residue(s) required for the propagation of feature annotation.</text>
</comment>
<dbReference type="Gene3D" id="3.40.390.10">
    <property type="entry name" value="Collagenase (Catalytic Domain)"/>
    <property type="match status" value="1"/>
</dbReference>
<comment type="cofactor">
    <cofactor evidence="8">
        <name>Zn(2+)</name>
        <dbReference type="ChEBI" id="CHEBI:29105"/>
    </cofactor>
    <text evidence="8">Binds 1 zinc ion per subunit.</text>
</comment>
<evidence type="ECO:0000256" key="3">
    <source>
        <dbReference type="ARBA" id="ARBA00022801"/>
    </source>
</evidence>
<dbReference type="PROSITE" id="PS51864">
    <property type="entry name" value="ASTACIN"/>
    <property type="match status" value="1"/>
</dbReference>
<organism evidence="10 11">
    <name type="scientific">Parastrongyloides trichosuri</name>
    <name type="common">Possum-specific nematode worm</name>
    <dbReference type="NCBI Taxonomy" id="131310"/>
    <lineage>
        <taxon>Eukaryota</taxon>
        <taxon>Metazoa</taxon>
        <taxon>Ecdysozoa</taxon>
        <taxon>Nematoda</taxon>
        <taxon>Chromadorea</taxon>
        <taxon>Rhabditida</taxon>
        <taxon>Tylenchina</taxon>
        <taxon>Panagrolaimomorpha</taxon>
        <taxon>Strongyloidoidea</taxon>
        <taxon>Strongyloididae</taxon>
        <taxon>Parastrongyloides</taxon>
    </lineage>
</organism>
<dbReference type="PANTHER" id="PTHR10127:SF780">
    <property type="entry name" value="METALLOENDOPEPTIDASE"/>
    <property type="match status" value="1"/>
</dbReference>
<keyword evidence="6" id="KW-1015">Disulfide bond</keyword>
<dbReference type="WBParaSite" id="PTRK_0001599300.1">
    <property type="protein sequence ID" value="PTRK_0001599300.1"/>
    <property type="gene ID" value="PTRK_0001599300"/>
</dbReference>
<evidence type="ECO:0000313" key="10">
    <source>
        <dbReference type="Proteomes" id="UP000038045"/>
    </source>
</evidence>
<dbReference type="GO" id="GO:0006508">
    <property type="term" value="P:proteolysis"/>
    <property type="evidence" value="ECO:0007669"/>
    <property type="project" value="UniProtKB-KW"/>
</dbReference>
<evidence type="ECO:0000256" key="7">
    <source>
        <dbReference type="PROSITE-ProRule" id="PRU01211"/>
    </source>
</evidence>
<name>A0A0N5A2Y3_PARTI</name>
<evidence type="ECO:0000256" key="6">
    <source>
        <dbReference type="ARBA" id="ARBA00023157"/>
    </source>
</evidence>
<reference evidence="11" key="1">
    <citation type="submission" date="2017-02" db="UniProtKB">
        <authorList>
            <consortium name="WormBaseParasite"/>
        </authorList>
    </citation>
    <scope>IDENTIFICATION</scope>
</reference>
<feature type="chain" id="PRO_5005733317" description="Metalloendopeptidase" evidence="8">
    <location>
        <begin position="20"/>
        <end position="393"/>
    </location>
</feature>
<evidence type="ECO:0000256" key="8">
    <source>
        <dbReference type="RuleBase" id="RU361183"/>
    </source>
</evidence>
<evidence type="ECO:0000256" key="5">
    <source>
        <dbReference type="ARBA" id="ARBA00023049"/>
    </source>
</evidence>
<dbReference type="Pfam" id="PF01400">
    <property type="entry name" value="Astacin"/>
    <property type="match status" value="1"/>
</dbReference>
<keyword evidence="4 8" id="KW-0862">Zinc</keyword>
<evidence type="ECO:0000313" key="11">
    <source>
        <dbReference type="WBParaSite" id="PTRK_0001599300.1"/>
    </source>
</evidence>
<keyword evidence="2 8" id="KW-0479">Metal-binding</keyword>
<feature type="signal peptide" evidence="8">
    <location>
        <begin position="1"/>
        <end position="19"/>
    </location>
</feature>
<keyword evidence="1 8" id="KW-0645">Protease</keyword>
<dbReference type="InterPro" id="IPR000742">
    <property type="entry name" value="EGF"/>
</dbReference>
<feature type="domain" description="Peptidase M12A" evidence="9">
    <location>
        <begin position="44"/>
        <end position="240"/>
    </location>
</feature>
<sequence>MVLKSLLIIFLLLFDLIESTSKTKNNKAYTNTTEIMEHEENIMMLLPTDYLFWKLPIPYYIEDIVYKHVVKRAISNIEEKTCLVFDYHKILPKDHYNFMIIRTNDSIFTPYKVFNGKYQVEINTTCLKYYTCVLKSIAISLGLMPPHERLDRKEYIDIKWEHMDPKYRASFIKINKSGQKRLTSCIPYEYGSLLHPNRYFGSSSGEETIVVKKRDCSVLIAEKNDLTFYDIKFMNDLYCKSSCIGYDNKCKNEGYLNPNNCLTCICPSGYSGSYCEEIKGKCRSYPKEMYVEEDGELLLNGTNNCYVLIKTDLQHRIKLYIEELFINTYRACEQGYEIEIRHLKSKAHSGASFCHTLQKDNRHYHSFTSENNEIMLHIDIRRGDTGKIRYKII</sequence>
<dbReference type="InterPro" id="IPR001506">
    <property type="entry name" value="Peptidase_M12A"/>
</dbReference>
<dbReference type="PROSITE" id="PS01186">
    <property type="entry name" value="EGF_2"/>
    <property type="match status" value="1"/>
</dbReference>
<dbReference type="AlphaFoldDB" id="A0A0N5A2Y3"/>
<accession>A0A0N5A2Y3</accession>
<dbReference type="PRINTS" id="PR00480">
    <property type="entry name" value="ASTACIN"/>
</dbReference>
<keyword evidence="10" id="KW-1185">Reference proteome</keyword>
<keyword evidence="5 8" id="KW-0482">Metalloprotease</keyword>
<dbReference type="InterPro" id="IPR006026">
    <property type="entry name" value="Peptidase_Metallo"/>
</dbReference>
<dbReference type="SUPFAM" id="SSF55486">
    <property type="entry name" value="Metalloproteases ('zincins'), catalytic domain"/>
    <property type="match status" value="1"/>
</dbReference>
<evidence type="ECO:0000256" key="1">
    <source>
        <dbReference type="ARBA" id="ARBA00022670"/>
    </source>
</evidence>
<dbReference type="GO" id="GO:0008270">
    <property type="term" value="F:zinc ion binding"/>
    <property type="evidence" value="ECO:0007669"/>
    <property type="project" value="InterPro"/>
</dbReference>